<accession>A0A1S8D249</accession>
<dbReference type="RefSeq" id="WP_058390202.1">
    <property type="nucleotide sequence ID" value="NZ_CP025061.1"/>
</dbReference>
<sequence length="61" mass="7142">MDPLTRLLIQMAQWWRHPPGRRKAVVILAALLLSFLLVGIERIVGWPIWLRTEPVPIHRLP</sequence>
<keyword evidence="2" id="KW-1185">Reference proteome</keyword>
<gene>
    <name evidence="1" type="ORF">APZ41_017760</name>
</gene>
<proteinExistence type="predicted"/>
<evidence type="ECO:0000313" key="2">
    <source>
        <dbReference type="Proteomes" id="UP000054844"/>
    </source>
</evidence>
<reference evidence="1" key="1">
    <citation type="submission" date="2016-12" db="EMBL/GenBank/DDBJ databases">
        <title>Draft genome sequence of Roseomonas mucosa strain AU37, isolated from a peripheral intravenous catheter.</title>
        <authorList>
            <person name="Choudhury M.A."/>
            <person name="Sidjabat H.E."/>
            <person name="Wailan A.M."/>
            <person name="Zhang L."/>
            <person name="Marsh N.M."/>
            <person name="Rickard C.M."/>
            <person name="Davies M."/>
            <person name="Mcmillan D.J."/>
        </authorList>
    </citation>
    <scope>NUCLEOTIDE SEQUENCE [LARGE SCALE GENOMIC DNA]</scope>
    <source>
        <strain evidence="1">AU37</strain>
    </source>
</reference>
<organism evidence="1 2">
    <name type="scientific">Roseomonas mucosa</name>
    <dbReference type="NCBI Taxonomy" id="207340"/>
    <lineage>
        <taxon>Bacteria</taxon>
        <taxon>Pseudomonadati</taxon>
        <taxon>Pseudomonadota</taxon>
        <taxon>Alphaproteobacteria</taxon>
        <taxon>Acetobacterales</taxon>
        <taxon>Roseomonadaceae</taxon>
        <taxon>Roseomonas</taxon>
    </lineage>
</organism>
<name>A0A1S8D249_9PROT</name>
<dbReference type="STRING" id="207340.APZ41_017760"/>
<evidence type="ECO:0000313" key="1">
    <source>
        <dbReference type="EMBL" id="ONH81834.1"/>
    </source>
</evidence>
<dbReference type="EMBL" id="LLWF02000087">
    <property type="protein sequence ID" value="ONH81834.1"/>
    <property type="molecule type" value="Genomic_DNA"/>
</dbReference>
<protein>
    <recommendedName>
        <fullName evidence="3">ABC transporter permease</fullName>
    </recommendedName>
</protein>
<dbReference type="Proteomes" id="UP000054844">
    <property type="component" value="Unassembled WGS sequence"/>
</dbReference>
<comment type="caution">
    <text evidence="1">The sequence shown here is derived from an EMBL/GenBank/DDBJ whole genome shotgun (WGS) entry which is preliminary data.</text>
</comment>
<dbReference type="AlphaFoldDB" id="A0A1S8D249"/>
<evidence type="ECO:0008006" key="3">
    <source>
        <dbReference type="Google" id="ProtNLM"/>
    </source>
</evidence>